<accession>X6NTH3</accession>
<feature type="compositionally biased region" description="Basic and acidic residues" evidence="1">
    <location>
        <begin position="81"/>
        <end position="90"/>
    </location>
</feature>
<organism evidence="2 3">
    <name type="scientific">Reticulomyxa filosa</name>
    <dbReference type="NCBI Taxonomy" id="46433"/>
    <lineage>
        <taxon>Eukaryota</taxon>
        <taxon>Sar</taxon>
        <taxon>Rhizaria</taxon>
        <taxon>Retaria</taxon>
        <taxon>Foraminifera</taxon>
        <taxon>Monothalamids</taxon>
        <taxon>Reticulomyxidae</taxon>
        <taxon>Reticulomyxa</taxon>
    </lineage>
</organism>
<name>X6NTH3_RETFI</name>
<keyword evidence="2" id="KW-0808">Transferase</keyword>
<dbReference type="GO" id="GO:0016301">
    <property type="term" value="F:kinase activity"/>
    <property type="evidence" value="ECO:0007669"/>
    <property type="project" value="UniProtKB-KW"/>
</dbReference>
<feature type="region of interest" description="Disordered" evidence="1">
    <location>
        <begin position="55"/>
        <end position="90"/>
    </location>
</feature>
<reference evidence="2 3" key="1">
    <citation type="journal article" date="2013" name="Curr. Biol.">
        <title>The Genome of the Foraminiferan Reticulomyxa filosa.</title>
        <authorList>
            <person name="Glockner G."/>
            <person name="Hulsmann N."/>
            <person name="Schleicher M."/>
            <person name="Noegel A.A."/>
            <person name="Eichinger L."/>
            <person name="Gallinger C."/>
            <person name="Pawlowski J."/>
            <person name="Sierra R."/>
            <person name="Euteneuer U."/>
            <person name="Pillet L."/>
            <person name="Moustafa A."/>
            <person name="Platzer M."/>
            <person name="Groth M."/>
            <person name="Szafranski K."/>
            <person name="Schliwa M."/>
        </authorList>
    </citation>
    <scope>NUCLEOTIDE SEQUENCE [LARGE SCALE GENOMIC DNA]</scope>
</reference>
<dbReference type="AlphaFoldDB" id="X6NTH3"/>
<protein>
    <submittedName>
        <fullName evidence="2">Protein kinase, Atypical group</fullName>
    </submittedName>
</protein>
<dbReference type="Proteomes" id="UP000023152">
    <property type="component" value="Unassembled WGS sequence"/>
</dbReference>
<evidence type="ECO:0000256" key="1">
    <source>
        <dbReference type="SAM" id="MobiDB-lite"/>
    </source>
</evidence>
<proteinExistence type="predicted"/>
<evidence type="ECO:0000313" key="3">
    <source>
        <dbReference type="Proteomes" id="UP000023152"/>
    </source>
</evidence>
<keyword evidence="3" id="KW-1185">Reference proteome</keyword>
<dbReference type="EMBL" id="ASPP01006573">
    <property type="protein sequence ID" value="ETO28607.1"/>
    <property type="molecule type" value="Genomic_DNA"/>
</dbReference>
<gene>
    <name evidence="2" type="ORF">RFI_08523</name>
</gene>
<evidence type="ECO:0000313" key="2">
    <source>
        <dbReference type="EMBL" id="ETO28607.1"/>
    </source>
</evidence>
<keyword evidence="2" id="KW-0418">Kinase</keyword>
<sequence length="128" mass="14327">MAEAYKSLNEKADQICAEKFGANSNSIVNTSYCSKRKKLKESIQIKKECSFESNVTVHTNDNGNNNDTNSNDNGNDNDKDEEMKDQDSISCKKENTSDYWCEESFANLNAIAKDNETIGRGKIVVQLV</sequence>
<feature type="compositionally biased region" description="Low complexity" evidence="1">
    <location>
        <begin position="59"/>
        <end position="74"/>
    </location>
</feature>
<comment type="caution">
    <text evidence="2">The sequence shown here is derived from an EMBL/GenBank/DDBJ whole genome shotgun (WGS) entry which is preliminary data.</text>
</comment>